<evidence type="ECO:0000313" key="28">
    <source>
        <dbReference type="EMBL" id="CAL1268937.1"/>
    </source>
</evidence>
<evidence type="ECO:0000256" key="17">
    <source>
        <dbReference type="ARBA" id="ARBA00050625"/>
    </source>
</evidence>
<dbReference type="FunFam" id="1.20.1250.20:FF:000067">
    <property type="entry name" value="sialin isoform X2"/>
    <property type="match status" value="1"/>
</dbReference>
<dbReference type="CDD" id="cd17318">
    <property type="entry name" value="MFS_SLC17"/>
    <property type="match status" value="1"/>
</dbReference>
<protein>
    <recommendedName>
        <fullName evidence="22">Sialin</fullName>
    </recommendedName>
    <alternativeName>
        <fullName evidence="25">H(+)/nitrate cotransporter</fullName>
    </alternativeName>
    <alternativeName>
        <fullName evidence="23">H(+)/sialic acid cotransporter</fullName>
    </alternativeName>
    <alternativeName>
        <fullName evidence="24">Vesicular excitatory amino acid transporter</fullName>
    </alternativeName>
</protein>
<evidence type="ECO:0000256" key="11">
    <source>
        <dbReference type="ARBA" id="ARBA00023136"/>
    </source>
</evidence>
<evidence type="ECO:0000256" key="6">
    <source>
        <dbReference type="ARBA" id="ARBA00022475"/>
    </source>
</evidence>
<evidence type="ECO:0000256" key="13">
    <source>
        <dbReference type="ARBA" id="ARBA00023228"/>
    </source>
</evidence>
<evidence type="ECO:0000256" key="20">
    <source>
        <dbReference type="ARBA" id="ARBA00051612"/>
    </source>
</evidence>
<evidence type="ECO:0000256" key="24">
    <source>
        <dbReference type="ARBA" id="ARBA00081195"/>
    </source>
</evidence>
<evidence type="ECO:0000256" key="12">
    <source>
        <dbReference type="ARBA" id="ARBA00023180"/>
    </source>
</evidence>
<keyword evidence="29" id="KW-1185">Reference proteome</keyword>
<dbReference type="AlphaFoldDB" id="A0AAV1ZB66"/>
<keyword evidence="5" id="KW-0813">Transport</keyword>
<feature type="transmembrane region" description="Helical" evidence="26">
    <location>
        <begin position="622"/>
        <end position="642"/>
    </location>
</feature>
<feature type="transmembrane region" description="Helical" evidence="26">
    <location>
        <begin position="332"/>
        <end position="355"/>
    </location>
</feature>
<evidence type="ECO:0000256" key="22">
    <source>
        <dbReference type="ARBA" id="ARBA00069713"/>
    </source>
</evidence>
<name>A0AAV1ZB66_9ARAC</name>
<dbReference type="Pfam" id="PF07690">
    <property type="entry name" value="MFS_1"/>
    <property type="match status" value="2"/>
</dbReference>
<evidence type="ECO:0000256" key="25">
    <source>
        <dbReference type="ARBA" id="ARBA00081925"/>
    </source>
</evidence>
<evidence type="ECO:0000256" key="1">
    <source>
        <dbReference type="ARBA" id="ARBA00004432"/>
    </source>
</evidence>
<comment type="subcellular location">
    <subcellularLocation>
        <location evidence="2">Basolateral cell membrane</location>
        <topology evidence="2">Multi-pass membrane protein</topology>
    </subcellularLocation>
    <subcellularLocation>
        <location evidence="3">Cytoplasmic vesicle</location>
        <location evidence="3">Secretory vesicle membrane</location>
        <topology evidence="3">Multi-pass membrane protein</topology>
    </subcellularLocation>
    <subcellularLocation>
        <location evidence="1">Cytoplasmic vesicle</location>
        <location evidence="1">Secretory vesicle</location>
        <location evidence="1">Synaptic vesicle membrane</location>
    </subcellularLocation>
    <subcellularLocation>
        <location evidence="4">Lysosome membrane</location>
    </subcellularLocation>
</comment>
<feature type="transmembrane region" description="Helical" evidence="26">
    <location>
        <begin position="154"/>
        <end position="174"/>
    </location>
</feature>
<keyword evidence="7 26" id="KW-0812">Transmembrane</keyword>
<dbReference type="GO" id="GO:0015293">
    <property type="term" value="F:symporter activity"/>
    <property type="evidence" value="ECO:0007669"/>
    <property type="project" value="UniProtKB-KW"/>
</dbReference>
<feature type="transmembrane region" description="Helical" evidence="26">
    <location>
        <begin position="242"/>
        <end position="264"/>
    </location>
</feature>
<dbReference type="InterPro" id="IPR050382">
    <property type="entry name" value="MFS_Na/Anion_cotransporter"/>
</dbReference>
<comment type="catalytic activity">
    <reaction evidence="15">
        <text>2 nitrate(out) + H(+)(out) = 2 nitrate(in) + H(+)(in)</text>
        <dbReference type="Rhea" id="RHEA:71539"/>
        <dbReference type="ChEBI" id="CHEBI:15378"/>
        <dbReference type="ChEBI" id="CHEBI:17632"/>
    </reaction>
    <physiologicalReaction direction="left-to-right" evidence="15">
        <dbReference type="Rhea" id="RHEA:71540"/>
    </physiologicalReaction>
</comment>
<feature type="transmembrane region" description="Helical" evidence="26">
    <location>
        <begin position="845"/>
        <end position="865"/>
    </location>
</feature>
<feature type="transmembrane region" description="Helical" evidence="26">
    <location>
        <begin position="85"/>
        <end position="108"/>
    </location>
</feature>
<dbReference type="GO" id="GO:0016323">
    <property type="term" value="C:basolateral plasma membrane"/>
    <property type="evidence" value="ECO:0007669"/>
    <property type="project" value="UniProtKB-SubCell"/>
</dbReference>
<dbReference type="GO" id="GO:0005765">
    <property type="term" value="C:lysosomal membrane"/>
    <property type="evidence" value="ECO:0007669"/>
    <property type="project" value="UniProtKB-SubCell"/>
</dbReference>
<evidence type="ECO:0000256" key="8">
    <source>
        <dbReference type="ARBA" id="ARBA00022847"/>
    </source>
</evidence>
<feature type="transmembrane region" description="Helical" evidence="26">
    <location>
        <begin position="181"/>
        <end position="201"/>
    </location>
</feature>
<gene>
    <name evidence="28" type="ORF">LARSCL_LOCUS4462</name>
</gene>
<dbReference type="GO" id="GO:0006820">
    <property type="term" value="P:monoatomic anion transport"/>
    <property type="evidence" value="ECO:0007669"/>
    <property type="project" value="TreeGrafter"/>
</dbReference>
<feature type="transmembrane region" description="Helical" evidence="26">
    <location>
        <begin position="417"/>
        <end position="433"/>
    </location>
</feature>
<reference evidence="28 29" key="1">
    <citation type="submission" date="2024-04" db="EMBL/GenBank/DDBJ databases">
        <authorList>
            <person name="Rising A."/>
            <person name="Reimegard J."/>
            <person name="Sonavane S."/>
            <person name="Akerstrom W."/>
            <person name="Nylinder S."/>
            <person name="Hedman E."/>
            <person name="Kallberg Y."/>
        </authorList>
    </citation>
    <scope>NUCLEOTIDE SEQUENCE [LARGE SCALE GENOMIC DNA]</scope>
</reference>
<keyword evidence="9 26" id="KW-1133">Transmembrane helix</keyword>
<dbReference type="InterPro" id="IPR036259">
    <property type="entry name" value="MFS_trans_sf"/>
</dbReference>
<comment type="catalytic activity">
    <reaction evidence="16">
        <text>L-aspartate(out) = L-aspartate(in)</text>
        <dbReference type="Rhea" id="RHEA:66332"/>
        <dbReference type="ChEBI" id="CHEBI:29991"/>
    </reaction>
    <physiologicalReaction direction="left-to-right" evidence="16">
        <dbReference type="Rhea" id="RHEA:66333"/>
    </physiologicalReaction>
</comment>
<feature type="transmembrane region" description="Helical" evidence="26">
    <location>
        <begin position="546"/>
        <end position="566"/>
    </location>
</feature>
<feature type="transmembrane region" description="Helical" evidence="26">
    <location>
        <begin position="276"/>
        <end position="294"/>
    </location>
</feature>
<evidence type="ECO:0000256" key="4">
    <source>
        <dbReference type="ARBA" id="ARBA00004656"/>
    </source>
</evidence>
<evidence type="ECO:0000256" key="14">
    <source>
        <dbReference type="ARBA" id="ARBA00023329"/>
    </source>
</evidence>
<feature type="transmembrane region" description="Helical" evidence="26">
    <location>
        <begin position="744"/>
        <end position="764"/>
    </location>
</feature>
<sequence length="886" mass="98251">MWRRSILHKGLYIPWKTIFTSLPMWGVLFGHVGSYCGLKVLMTELPSYLIGVLRYSVEMVTLHIEFDGSSIRRWYIPKRYIFTGLGFFALMILYSMRASLSVAMVALVNSPEKTSLNATEKFVTCSNLLNYEVNERNFDFQGVKYDWDSTTQGLIFTSFNYGYVPTLLLGGVLSEKFGTKWLLGTSVLMSSFLYLLIPVAASWGSNAFITIRVIAGLTEGVSAPLLTLALSNWSPTSERSRIVSIIFAGVPVGMVIGAPLSGFLCSIDFLGGWPSVFYLFGIIGFVWFLFWIILMSEKPEGHPSISEEELLHIQRGKCDKPQTNHEVPWKDIFLSLPMWATCIAMTGNIFGFIFLSTDLPKYYKAILHVNIRKGGFISALPYVVEFFSLILCAYIADKLREWNKMSITTIRKIFNSVGLFGFALCLIAITQSGCRPELIIGFLCLAMFSNGFLYSGHRAAIIDINPKHSGVVCSIANAFSLISGSFSPTIAGLLTESGDTLENWNKIFYITSAVSIGCGIFFVIFGSAELQSFLACSRRCYVPKRFIVAFLGFFGLVNVYALRVNLSVAMVAMVNNTEEKANVFNSSGDECPYIIERDDDSTMDQSNLLGEKYDWDAKTQGMIMSSFFYAYFITVLTGGYFAKRFGAKLMFGAGVGSTSVLTLLTPVAVRWGVIPFIVVRALEGVGEGLTYPAINTMVSQWAPKLERSRISSAVFSGAPIGTVLSLSASGLMCKSEALGGWPSVFYVFGAIGCFWYGLWIIFIYETPDEHPTISKEELFLIYESEENQLSQKDLNIPWKKIFTSLPMWGVLFGHVGSYFGLAVLMTELPSYLSGVLHYSVEMSGLLTGLPNLLEALGGMMASYVADKLISSKKMSVTAVRKMFQSI</sequence>
<keyword evidence="14" id="KW-0968">Cytoplasmic vesicle</keyword>
<feature type="transmembrane region" description="Helical" evidence="26">
    <location>
        <begin position="207"/>
        <end position="230"/>
    </location>
</feature>
<accession>A0AAV1ZB66</accession>
<keyword evidence="12" id="KW-0325">Glycoprotein</keyword>
<keyword evidence="8" id="KW-0769">Symport</keyword>
<evidence type="ECO:0000313" key="29">
    <source>
        <dbReference type="Proteomes" id="UP001497382"/>
    </source>
</evidence>
<dbReference type="PANTHER" id="PTHR11662:SF399">
    <property type="entry name" value="FI19708P1-RELATED"/>
    <property type="match status" value="1"/>
</dbReference>
<dbReference type="SUPFAM" id="SSF103473">
    <property type="entry name" value="MFS general substrate transporter"/>
    <property type="match status" value="2"/>
</dbReference>
<evidence type="ECO:0000259" key="27">
    <source>
        <dbReference type="PROSITE" id="PS50850"/>
    </source>
</evidence>
<evidence type="ECO:0000256" key="23">
    <source>
        <dbReference type="ARBA" id="ARBA00080244"/>
    </source>
</evidence>
<evidence type="ECO:0000256" key="21">
    <source>
        <dbReference type="ARBA" id="ARBA00056891"/>
    </source>
</evidence>
<feature type="transmembrane region" description="Helical" evidence="26">
    <location>
        <begin position="375"/>
        <end position="396"/>
    </location>
</feature>
<feature type="transmembrane region" description="Helical" evidence="26">
    <location>
        <begin position="439"/>
        <end position="456"/>
    </location>
</feature>
<comment type="catalytic activity">
    <reaction evidence="18">
        <text>N-acetyl-L-aspartyl-L-glutamate(out) = N-acetyl-L-aspartyl-L-glutamate(in)</text>
        <dbReference type="Rhea" id="RHEA:72599"/>
        <dbReference type="ChEBI" id="CHEBI:76931"/>
    </reaction>
    <physiologicalReaction direction="left-to-right" evidence="18">
        <dbReference type="Rhea" id="RHEA:72600"/>
    </physiologicalReaction>
</comment>
<evidence type="ECO:0000256" key="26">
    <source>
        <dbReference type="SAM" id="Phobius"/>
    </source>
</evidence>
<evidence type="ECO:0000256" key="7">
    <source>
        <dbReference type="ARBA" id="ARBA00022692"/>
    </source>
</evidence>
<evidence type="ECO:0000256" key="19">
    <source>
        <dbReference type="ARBA" id="ARBA00051447"/>
    </source>
</evidence>
<keyword evidence="11 26" id="KW-0472">Membrane</keyword>
<evidence type="ECO:0000256" key="3">
    <source>
        <dbReference type="ARBA" id="ARBA00004638"/>
    </source>
</evidence>
<keyword evidence="6" id="KW-1003">Cell membrane</keyword>
<comment type="caution">
    <text evidence="28">The sequence shown here is derived from an EMBL/GenBank/DDBJ whole genome shotgun (WGS) entry which is preliminary data.</text>
</comment>
<dbReference type="FunFam" id="1.20.1250.20:FF:000423">
    <property type="entry name" value="Putative inorganic phosphate cotransporter-like Protein"/>
    <property type="match status" value="1"/>
</dbReference>
<dbReference type="EMBL" id="CAXIEN010000037">
    <property type="protein sequence ID" value="CAL1268937.1"/>
    <property type="molecule type" value="Genomic_DNA"/>
</dbReference>
<proteinExistence type="predicted"/>
<dbReference type="Proteomes" id="UP001497382">
    <property type="component" value="Unassembled WGS sequence"/>
</dbReference>
<evidence type="ECO:0000256" key="15">
    <source>
        <dbReference type="ARBA" id="ARBA00050101"/>
    </source>
</evidence>
<dbReference type="InterPro" id="IPR011701">
    <property type="entry name" value="MFS"/>
</dbReference>
<feature type="non-terminal residue" evidence="28">
    <location>
        <position position="886"/>
    </location>
</feature>
<evidence type="ECO:0000256" key="2">
    <source>
        <dbReference type="ARBA" id="ARBA00004554"/>
    </source>
</evidence>
<feature type="transmembrane region" description="Helical" evidence="26">
    <location>
        <begin position="507"/>
        <end position="525"/>
    </location>
</feature>
<feature type="transmembrane region" description="Helical" evidence="26">
    <location>
        <begin position="713"/>
        <end position="732"/>
    </location>
</feature>
<keyword evidence="13" id="KW-0458">Lysosome</keyword>
<comment type="catalytic activity">
    <reaction evidence="17">
        <text>N-acetylneuraminate(in) + H(+)(in) = N-acetylneuraminate(out) + H(+)(out)</text>
        <dbReference type="Rhea" id="RHEA:28987"/>
        <dbReference type="ChEBI" id="CHEBI:15378"/>
        <dbReference type="ChEBI" id="CHEBI:35418"/>
    </reaction>
    <physiologicalReaction direction="right-to-left" evidence="17">
        <dbReference type="Rhea" id="RHEA:28989"/>
    </physiologicalReaction>
</comment>
<comment type="function">
    <text evidence="21">Receptor for CM101, a polysaccharide produced by group B Streptococcus with antipathoangiogenic properties.</text>
</comment>
<dbReference type="InterPro" id="IPR020846">
    <property type="entry name" value="MFS_dom"/>
</dbReference>
<organism evidence="28 29">
    <name type="scientific">Larinioides sclopetarius</name>
    <dbReference type="NCBI Taxonomy" id="280406"/>
    <lineage>
        <taxon>Eukaryota</taxon>
        <taxon>Metazoa</taxon>
        <taxon>Ecdysozoa</taxon>
        <taxon>Arthropoda</taxon>
        <taxon>Chelicerata</taxon>
        <taxon>Arachnida</taxon>
        <taxon>Araneae</taxon>
        <taxon>Araneomorphae</taxon>
        <taxon>Entelegynae</taxon>
        <taxon>Araneoidea</taxon>
        <taxon>Araneidae</taxon>
        <taxon>Larinioides</taxon>
    </lineage>
</organism>
<feature type="transmembrane region" description="Helical" evidence="26">
    <location>
        <begin position="468"/>
        <end position="487"/>
    </location>
</feature>
<evidence type="ECO:0000256" key="9">
    <source>
        <dbReference type="ARBA" id="ARBA00022989"/>
    </source>
</evidence>
<evidence type="ECO:0000256" key="5">
    <source>
        <dbReference type="ARBA" id="ARBA00022448"/>
    </source>
</evidence>
<dbReference type="PANTHER" id="PTHR11662">
    <property type="entry name" value="SOLUTE CARRIER FAMILY 17"/>
    <property type="match status" value="1"/>
</dbReference>
<feature type="domain" description="Major facilitator superfamily (MFS) profile" evidence="27">
    <location>
        <begin position="544"/>
        <end position="886"/>
    </location>
</feature>
<dbReference type="GO" id="GO:0046942">
    <property type="term" value="P:carboxylic acid transport"/>
    <property type="evidence" value="ECO:0007669"/>
    <property type="project" value="UniProtKB-ARBA"/>
</dbReference>
<evidence type="ECO:0000256" key="18">
    <source>
        <dbReference type="ARBA" id="ARBA00051403"/>
    </source>
</evidence>
<feature type="domain" description="Major facilitator superfamily (MFS) profile" evidence="27">
    <location>
        <begin position="98"/>
        <end position="530"/>
    </location>
</feature>
<dbReference type="PROSITE" id="PS50850">
    <property type="entry name" value="MFS"/>
    <property type="match status" value="2"/>
</dbReference>
<dbReference type="FunFam" id="1.20.1250.20:FF:000003">
    <property type="entry name" value="Solute carrier family 17 member 3"/>
    <property type="match status" value="1"/>
</dbReference>
<feature type="transmembrane region" description="Helical" evidence="26">
    <location>
        <begin position="805"/>
        <end position="825"/>
    </location>
</feature>
<keyword evidence="10" id="KW-0770">Synapse</keyword>
<comment type="catalytic activity">
    <reaction evidence="20">
        <text>D-glucuronate(out) + H(+)(out) = D-glucuronate(in) + H(+)(in)</text>
        <dbReference type="Rhea" id="RHEA:72591"/>
        <dbReference type="ChEBI" id="CHEBI:15378"/>
        <dbReference type="ChEBI" id="CHEBI:58720"/>
    </reaction>
    <physiologicalReaction direction="left-to-right" evidence="20">
        <dbReference type="Rhea" id="RHEA:72592"/>
    </physiologicalReaction>
</comment>
<dbReference type="Gene3D" id="1.20.1250.20">
    <property type="entry name" value="MFS general substrate transporter like domains"/>
    <property type="match status" value="4"/>
</dbReference>
<evidence type="ECO:0000256" key="16">
    <source>
        <dbReference type="ARBA" id="ARBA00050554"/>
    </source>
</evidence>
<evidence type="ECO:0000256" key="10">
    <source>
        <dbReference type="ARBA" id="ARBA00023018"/>
    </source>
</evidence>
<dbReference type="GO" id="GO:0030672">
    <property type="term" value="C:synaptic vesicle membrane"/>
    <property type="evidence" value="ECO:0007669"/>
    <property type="project" value="UniProtKB-SubCell"/>
</dbReference>
<comment type="catalytic activity">
    <reaction evidence="19">
        <text>L-glutamate(out) = L-glutamate(in)</text>
        <dbReference type="Rhea" id="RHEA:66336"/>
        <dbReference type="ChEBI" id="CHEBI:29985"/>
    </reaction>
    <physiologicalReaction direction="left-to-right" evidence="19">
        <dbReference type="Rhea" id="RHEA:66337"/>
    </physiologicalReaction>
</comment>